<evidence type="ECO:0000256" key="1">
    <source>
        <dbReference type="SAM" id="Phobius"/>
    </source>
</evidence>
<name>W5YVK3_9GAMM</name>
<dbReference type="KEGG" id="msr:AU15_07790"/>
<accession>W5YVK3</accession>
<organism evidence="2 3">
    <name type="scientific">Marinobacter salarius</name>
    <dbReference type="NCBI Taxonomy" id="1420917"/>
    <lineage>
        <taxon>Bacteria</taxon>
        <taxon>Pseudomonadati</taxon>
        <taxon>Pseudomonadota</taxon>
        <taxon>Gammaproteobacteria</taxon>
        <taxon>Pseudomonadales</taxon>
        <taxon>Marinobacteraceae</taxon>
        <taxon>Marinobacter</taxon>
    </lineage>
</organism>
<sequence length="158" mass="17488">MKNDSFQDMWAEVKSSKPKLYFVIFIAVVGGIGLVTTGIELPSLPDHSIPHSYDELMEEIYQSGLTTAQEAEKKTEFVGKRVSWQATVIDVEPGSWGNKVTLSDGPKNSLADYFLEGVADSEALQLSKDDVINFSANIDRIEDGVLTGYVYLTDAEFR</sequence>
<dbReference type="EMBL" id="CP007152">
    <property type="protein sequence ID" value="AHI33095.1"/>
    <property type="molecule type" value="Genomic_DNA"/>
</dbReference>
<dbReference type="HOGENOM" id="CLU_1667294_0_0_6"/>
<evidence type="ECO:0000313" key="3">
    <source>
        <dbReference type="Proteomes" id="UP000035081"/>
    </source>
</evidence>
<dbReference type="AlphaFoldDB" id="W5YVK3"/>
<dbReference type="Proteomes" id="UP000035081">
    <property type="component" value="Chromosome"/>
</dbReference>
<protein>
    <submittedName>
        <fullName evidence="2">Uncharacterized protein</fullName>
    </submittedName>
</protein>
<reference evidence="2 3" key="1">
    <citation type="journal article" date="2014" name="Genome Announc.">
        <title>Draft Genome Sequences of Marinobacter similis A3d10T and Marinobacter salarius R9SW1T.</title>
        <authorList>
            <person name="Ivanova E.P."/>
            <person name="Ng H.J."/>
            <person name="Webb H.K."/>
            <person name="Feng G."/>
            <person name="Oshima K."/>
            <person name="Hattori M."/>
            <person name="Ohkuma M."/>
            <person name="Sergeev A.F."/>
            <person name="Mikhailov V.V."/>
            <person name="Crawford R.J."/>
            <person name="Sawabe T."/>
        </authorList>
    </citation>
    <scope>NUCLEOTIDE SEQUENCE [LARGE SCALE GENOMIC DNA]</scope>
    <source>
        <strain evidence="3">A3d10 and R9SW1</strain>
    </source>
</reference>
<keyword evidence="1" id="KW-0812">Transmembrane</keyword>
<feature type="transmembrane region" description="Helical" evidence="1">
    <location>
        <begin position="20"/>
        <end position="39"/>
    </location>
</feature>
<evidence type="ECO:0000313" key="2">
    <source>
        <dbReference type="EMBL" id="AHI33095.1"/>
    </source>
</evidence>
<proteinExistence type="predicted"/>
<keyword evidence="1" id="KW-1133">Transmembrane helix</keyword>
<keyword evidence="1" id="KW-0472">Membrane</keyword>
<gene>
    <name evidence="2" type="ORF">AU15_07790</name>
</gene>